<reference evidence="2" key="1">
    <citation type="submission" date="2022-06" db="EMBL/GenBank/DDBJ databases">
        <title>Diverse halophilic archaea isolated from saline environments.</title>
        <authorList>
            <person name="Cui H.-L."/>
        </authorList>
    </citation>
    <scope>NUCLEOTIDE SEQUENCE</scope>
    <source>
        <strain evidence="2">WLHS1</strain>
    </source>
</reference>
<evidence type="ECO:0000313" key="2">
    <source>
        <dbReference type="EMBL" id="UTF52616.1"/>
    </source>
</evidence>
<sequence length="220" mass="24340">MEKTPRGTSVGVDDPYAFAGVCDHLTSDGKCRYAFDYYQHDPEFARERAEADYVCVVADAEGDCTGCSGANEPTSDVSDGIDELNASDHGDGSDASQPSPWAACPHFRSRTTERECARCGLEERRLGQVPDESIISGERPLLEEHHLSYARDGETVGHEITIYLCRWCHAKVHNSWARITDDVAPDPEALAEREGRRSLEQSELGFETAADRASRSNEER</sequence>
<feature type="compositionally biased region" description="Basic and acidic residues" evidence="1">
    <location>
        <begin position="190"/>
        <end position="200"/>
    </location>
</feature>
<keyword evidence="3" id="KW-1185">Reference proteome</keyword>
<gene>
    <name evidence="2" type="ORF">NGM29_12575</name>
</gene>
<organism evidence="2 3">
    <name type="scientific">Natronosalvus rutilus</name>
    <dbReference type="NCBI Taxonomy" id="2953753"/>
    <lineage>
        <taxon>Archaea</taxon>
        <taxon>Methanobacteriati</taxon>
        <taxon>Methanobacteriota</taxon>
        <taxon>Stenosarchaea group</taxon>
        <taxon>Halobacteria</taxon>
        <taxon>Halobacteriales</taxon>
        <taxon>Natrialbaceae</taxon>
        <taxon>Natronosalvus</taxon>
    </lineage>
</organism>
<proteinExistence type="predicted"/>
<name>A0A9E7SV37_9EURY</name>
<evidence type="ECO:0000313" key="3">
    <source>
        <dbReference type="Proteomes" id="UP001056855"/>
    </source>
</evidence>
<dbReference type="AlphaFoldDB" id="A0A9E7SV37"/>
<dbReference type="GeneID" id="73290895"/>
<feature type="region of interest" description="Disordered" evidence="1">
    <location>
        <begin position="67"/>
        <end position="100"/>
    </location>
</feature>
<dbReference type="KEGG" id="sawl:NGM29_12575"/>
<dbReference type="RefSeq" id="WP_254156601.1">
    <property type="nucleotide sequence ID" value="NZ_CP100355.1"/>
</dbReference>
<accession>A0A9E7SV37</accession>
<feature type="region of interest" description="Disordered" evidence="1">
    <location>
        <begin position="187"/>
        <end position="220"/>
    </location>
</feature>
<protein>
    <submittedName>
        <fullName evidence="2">Uncharacterized protein</fullName>
    </submittedName>
</protein>
<feature type="compositionally biased region" description="Basic and acidic residues" evidence="1">
    <location>
        <begin position="209"/>
        <end position="220"/>
    </location>
</feature>
<evidence type="ECO:0000256" key="1">
    <source>
        <dbReference type="SAM" id="MobiDB-lite"/>
    </source>
</evidence>
<dbReference type="EMBL" id="CP100355">
    <property type="protein sequence ID" value="UTF52616.1"/>
    <property type="molecule type" value="Genomic_DNA"/>
</dbReference>
<dbReference type="InterPro" id="IPR055523">
    <property type="entry name" value="DUF7097"/>
</dbReference>
<dbReference type="Pfam" id="PF23382">
    <property type="entry name" value="DUF7097"/>
    <property type="match status" value="2"/>
</dbReference>
<dbReference type="Proteomes" id="UP001056855">
    <property type="component" value="Chromosome"/>
</dbReference>